<evidence type="ECO:0000259" key="4">
    <source>
        <dbReference type="Pfam" id="PF03328"/>
    </source>
</evidence>
<dbReference type="EMBL" id="UINC01054075">
    <property type="protein sequence ID" value="SVB71363.1"/>
    <property type="molecule type" value="Genomic_DNA"/>
</dbReference>
<organism evidence="5">
    <name type="scientific">marine metagenome</name>
    <dbReference type="NCBI Taxonomy" id="408172"/>
    <lineage>
        <taxon>unclassified sequences</taxon>
        <taxon>metagenomes</taxon>
        <taxon>ecological metagenomes</taxon>
    </lineage>
</organism>
<dbReference type="InterPro" id="IPR040442">
    <property type="entry name" value="Pyrv_kinase-like_dom_sf"/>
</dbReference>
<dbReference type="PANTHER" id="PTHR30502:SF0">
    <property type="entry name" value="PHOSPHOENOLPYRUVATE CARBOXYLASE FAMILY PROTEIN"/>
    <property type="match status" value="1"/>
</dbReference>
<comment type="similarity">
    <text evidence="1">Belongs to the HpcH/HpaI aldolase family.</text>
</comment>
<dbReference type="InterPro" id="IPR050251">
    <property type="entry name" value="HpcH-HpaI_aldolase"/>
</dbReference>
<dbReference type="GO" id="GO:0046872">
    <property type="term" value="F:metal ion binding"/>
    <property type="evidence" value="ECO:0007669"/>
    <property type="project" value="UniProtKB-KW"/>
</dbReference>
<evidence type="ECO:0000256" key="1">
    <source>
        <dbReference type="ARBA" id="ARBA00005568"/>
    </source>
</evidence>
<feature type="domain" description="HpcH/HpaI aldolase/citrate lyase" evidence="4">
    <location>
        <begin position="20"/>
        <end position="207"/>
    </location>
</feature>
<dbReference type="InterPro" id="IPR005000">
    <property type="entry name" value="Aldolase/citrate-lyase_domain"/>
</dbReference>
<name>A0A382G9V0_9ZZZZ</name>
<keyword evidence="3" id="KW-0456">Lyase</keyword>
<dbReference type="GO" id="GO:0016832">
    <property type="term" value="F:aldehyde-lyase activity"/>
    <property type="evidence" value="ECO:0007669"/>
    <property type="project" value="TreeGrafter"/>
</dbReference>
<dbReference type="PANTHER" id="PTHR30502">
    <property type="entry name" value="2-KETO-3-DEOXY-L-RHAMNONATE ALDOLASE"/>
    <property type="match status" value="1"/>
</dbReference>
<dbReference type="InterPro" id="IPR015813">
    <property type="entry name" value="Pyrv/PenolPyrv_kinase-like_dom"/>
</dbReference>
<evidence type="ECO:0000313" key="5">
    <source>
        <dbReference type="EMBL" id="SVB71363.1"/>
    </source>
</evidence>
<gene>
    <name evidence="5" type="ORF">METZ01_LOCUS224217</name>
</gene>
<dbReference type="AlphaFoldDB" id="A0A382G9V0"/>
<evidence type="ECO:0000256" key="3">
    <source>
        <dbReference type="ARBA" id="ARBA00023239"/>
    </source>
</evidence>
<dbReference type="Pfam" id="PF03328">
    <property type="entry name" value="HpcH_HpaI"/>
    <property type="match status" value="1"/>
</dbReference>
<sequence>MNKNKILDIWEKNSVCINGWLSLPNSFTAEAFGKMGWDTITIDMQHGQNDYQSSIAMLQALSNSQSVPMVRIPWSEPGIIMRMLDLGVMGIIAPMINTKKDCENFVSFCKYPPIGQRSFGPMRAQLVHGMDYFENANSNILCFAMIETKEAIENLDEILSVPNLTGVYIGPADMSSSYGLKPKFDVKEDPVFSNIKLIAKKAKEYGKIAGIHNGTTQYAKEMITIGYQLVTISSDFRAMTAYAQSVVDEMKELTRKTNQSDTY</sequence>
<evidence type="ECO:0000256" key="2">
    <source>
        <dbReference type="ARBA" id="ARBA00022723"/>
    </source>
</evidence>
<keyword evidence="2" id="KW-0479">Metal-binding</keyword>
<dbReference type="SUPFAM" id="SSF51621">
    <property type="entry name" value="Phosphoenolpyruvate/pyruvate domain"/>
    <property type="match status" value="1"/>
</dbReference>
<dbReference type="GO" id="GO:0005737">
    <property type="term" value="C:cytoplasm"/>
    <property type="evidence" value="ECO:0007669"/>
    <property type="project" value="TreeGrafter"/>
</dbReference>
<accession>A0A382G9V0</accession>
<proteinExistence type="inferred from homology"/>
<protein>
    <recommendedName>
        <fullName evidence="4">HpcH/HpaI aldolase/citrate lyase domain-containing protein</fullName>
    </recommendedName>
</protein>
<reference evidence="5" key="1">
    <citation type="submission" date="2018-05" db="EMBL/GenBank/DDBJ databases">
        <authorList>
            <person name="Lanie J.A."/>
            <person name="Ng W.-L."/>
            <person name="Kazmierczak K.M."/>
            <person name="Andrzejewski T.M."/>
            <person name="Davidsen T.M."/>
            <person name="Wayne K.J."/>
            <person name="Tettelin H."/>
            <person name="Glass J.I."/>
            <person name="Rusch D."/>
            <person name="Podicherti R."/>
            <person name="Tsui H.-C.T."/>
            <person name="Winkler M.E."/>
        </authorList>
    </citation>
    <scope>NUCLEOTIDE SEQUENCE</scope>
</reference>
<dbReference type="Gene3D" id="3.20.20.60">
    <property type="entry name" value="Phosphoenolpyruvate-binding domains"/>
    <property type="match status" value="1"/>
</dbReference>